<gene>
    <name evidence="2" type="ORF">SDC9_147056</name>
</gene>
<keyword evidence="1" id="KW-0472">Membrane</keyword>
<evidence type="ECO:0000256" key="1">
    <source>
        <dbReference type="SAM" id="Phobius"/>
    </source>
</evidence>
<dbReference type="AlphaFoldDB" id="A0A645EF00"/>
<dbReference type="EMBL" id="VSSQ01045927">
    <property type="protein sequence ID" value="MPM99861.1"/>
    <property type="molecule type" value="Genomic_DNA"/>
</dbReference>
<sequence length="244" mass="27863">MFLDHISVEICQRNPHTLSVFFSSTENDGFVHPAHTLQVFRNLPCHLICAVFKNDVIVKIAVGIDTIFDFLTVLIKLSFIRTPAFAYVGTNIDYLEWGKKTVLNALTQTIGVNWLTKIINIGNIFCFLRRCCHADLCGRRKVIEYLPPVAVLLCRTSMTLIYNYKVKKILLEQLSKPADGFIFAVLAIFILTVGKLLIQRKVNLVRSDGDRVIFCKIDFVDRLFKWSKVLLNRLIDKNVAVSQI</sequence>
<evidence type="ECO:0000313" key="2">
    <source>
        <dbReference type="EMBL" id="MPM99861.1"/>
    </source>
</evidence>
<name>A0A645EF00_9ZZZZ</name>
<feature type="transmembrane region" description="Helical" evidence="1">
    <location>
        <begin position="180"/>
        <end position="198"/>
    </location>
</feature>
<comment type="caution">
    <text evidence="2">The sequence shown here is derived from an EMBL/GenBank/DDBJ whole genome shotgun (WGS) entry which is preliminary data.</text>
</comment>
<keyword evidence="1" id="KW-1133">Transmembrane helix</keyword>
<keyword evidence="1" id="KW-0812">Transmembrane</keyword>
<proteinExistence type="predicted"/>
<accession>A0A645EF00</accession>
<reference evidence="2" key="1">
    <citation type="submission" date="2019-08" db="EMBL/GenBank/DDBJ databases">
        <authorList>
            <person name="Kucharzyk K."/>
            <person name="Murdoch R.W."/>
            <person name="Higgins S."/>
            <person name="Loffler F."/>
        </authorList>
    </citation>
    <scope>NUCLEOTIDE SEQUENCE</scope>
</reference>
<organism evidence="2">
    <name type="scientific">bioreactor metagenome</name>
    <dbReference type="NCBI Taxonomy" id="1076179"/>
    <lineage>
        <taxon>unclassified sequences</taxon>
        <taxon>metagenomes</taxon>
        <taxon>ecological metagenomes</taxon>
    </lineage>
</organism>
<protein>
    <submittedName>
        <fullName evidence="2">Uncharacterized protein</fullName>
    </submittedName>
</protein>